<evidence type="ECO:0000256" key="1">
    <source>
        <dbReference type="ARBA" id="ARBA00000022"/>
    </source>
</evidence>
<evidence type="ECO:0000259" key="4">
    <source>
        <dbReference type="Pfam" id="PF08719"/>
    </source>
</evidence>
<dbReference type="EMBL" id="WVIC01000006">
    <property type="protein sequence ID" value="NCJ05793.1"/>
    <property type="molecule type" value="Genomic_DNA"/>
</dbReference>
<keyword evidence="6" id="KW-1185">Reference proteome</keyword>
<dbReference type="Proteomes" id="UP000607397">
    <property type="component" value="Unassembled WGS sequence"/>
</dbReference>
<dbReference type="CDD" id="cd15457">
    <property type="entry name" value="NADAR"/>
    <property type="match status" value="1"/>
</dbReference>
<feature type="domain" description="NADAR" evidence="4">
    <location>
        <begin position="4"/>
        <end position="146"/>
    </location>
</feature>
<name>A0A8K2ANG0_9CYAN</name>
<feature type="region of interest" description="Disordered" evidence="3">
    <location>
        <begin position="170"/>
        <end position="192"/>
    </location>
</feature>
<protein>
    <submittedName>
        <fullName evidence="5">DUF1768 domain-containing protein</fullName>
    </submittedName>
</protein>
<comment type="catalytic activity">
    <reaction evidence="1">
        <text>5-amino-6-(5-phospho-D-ribosylamino)uracil + H2O = 5,6-diaminouracil + D-ribose 5-phosphate</text>
        <dbReference type="Rhea" id="RHEA:55020"/>
        <dbReference type="ChEBI" id="CHEBI:15377"/>
        <dbReference type="ChEBI" id="CHEBI:46252"/>
        <dbReference type="ChEBI" id="CHEBI:58453"/>
        <dbReference type="ChEBI" id="CHEBI:78346"/>
    </reaction>
</comment>
<dbReference type="SUPFAM" id="SSF143990">
    <property type="entry name" value="YbiA-like"/>
    <property type="match status" value="1"/>
</dbReference>
<comment type="catalytic activity">
    <reaction evidence="2">
        <text>2,5-diamino-6-hydroxy-4-(5-phosphoribosylamino)-pyrimidine + H2O = 2,5,6-triamino-4-hydroxypyrimidine + D-ribose 5-phosphate</text>
        <dbReference type="Rhea" id="RHEA:23436"/>
        <dbReference type="ChEBI" id="CHEBI:15377"/>
        <dbReference type="ChEBI" id="CHEBI:58614"/>
        <dbReference type="ChEBI" id="CHEBI:78346"/>
        <dbReference type="ChEBI" id="CHEBI:137796"/>
    </reaction>
</comment>
<gene>
    <name evidence="5" type="ORF">GS597_04570</name>
</gene>
<dbReference type="NCBIfam" id="TIGR02464">
    <property type="entry name" value="ribofla_fusion"/>
    <property type="match status" value="1"/>
</dbReference>
<dbReference type="Pfam" id="PF08719">
    <property type="entry name" value="NADAR"/>
    <property type="match status" value="1"/>
</dbReference>
<evidence type="ECO:0000313" key="6">
    <source>
        <dbReference type="Proteomes" id="UP000607397"/>
    </source>
</evidence>
<dbReference type="AlphaFoldDB" id="A0A8K2ANG0"/>
<accession>A0A8K2ANG0</accession>
<evidence type="ECO:0000256" key="3">
    <source>
        <dbReference type="SAM" id="MobiDB-lite"/>
    </source>
</evidence>
<comment type="caution">
    <text evidence="5">The sequence shown here is derived from an EMBL/GenBank/DDBJ whole genome shotgun (WGS) entry which is preliminary data.</text>
</comment>
<dbReference type="InterPro" id="IPR037238">
    <property type="entry name" value="YbiA-like_sf"/>
</dbReference>
<evidence type="ECO:0000256" key="2">
    <source>
        <dbReference type="ARBA" id="ARBA00000751"/>
    </source>
</evidence>
<reference evidence="5" key="1">
    <citation type="submission" date="2019-12" db="EMBL/GenBank/DDBJ databases">
        <title>High-Quality draft genome sequences of three cyanobacteria isolated from the limestone walls of the Old Cathedral of Coimbra.</title>
        <authorList>
            <person name="Tiago I."/>
            <person name="Soares F."/>
            <person name="Portugal A."/>
        </authorList>
    </citation>
    <scope>NUCLEOTIDE SEQUENCE [LARGE SCALE GENOMIC DNA]</scope>
    <source>
        <strain evidence="5">C</strain>
    </source>
</reference>
<proteinExistence type="predicted"/>
<evidence type="ECO:0000313" key="5">
    <source>
        <dbReference type="EMBL" id="NCJ05793.1"/>
    </source>
</evidence>
<dbReference type="Gene3D" id="1.10.357.40">
    <property type="entry name" value="YbiA-like"/>
    <property type="match status" value="1"/>
</dbReference>
<organism evidence="5 6">
    <name type="scientific">Petrachloros mirabilis ULC683</name>
    <dbReference type="NCBI Taxonomy" id="2781853"/>
    <lineage>
        <taxon>Bacteria</taxon>
        <taxon>Bacillati</taxon>
        <taxon>Cyanobacteriota</taxon>
        <taxon>Cyanophyceae</taxon>
        <taxon>Synechococcales</taxon>
        <taxon>Petrachlorosaceae</taxon>
        <taxon>Petrachloros</taxon>
        <taxon>Petrachloros mirabilis</taxon>
    </lineage>
</organism>
<dbReference type="InterPro" id="IPR012816">
    <property type="entry name" value="NADAR"/>
</dbReference>
<sequence>MTILFYKADGPYGCFSNFSPHPIRLQGRIWLTSEHYYQAHKYINSPHAALCEQIRQASSPEMAAALGRDPRYAVRLDWEAVKLQVMYTAVFTKFSSHPDIRAVLVGTEDEPIVEDSPSDSYWGWGADHQGHNYLGRLLMQVREQLRLAKPTEQGFHPEYLTSDRLAKPSQIVGWSPEPTNPKLHHSDSLGSS</sequence>